<keyword evidence="1" id="KW-1133">Transmembrane helix</keyword>
<protein>
    <submittedName>
        <fullName evidence="2">Uncharacterized protein</fullName>
    </submittedName>
</protein>
<sequence length="114" mass="13136">MVHCRFRPLCVCFIILFKDLFGLTFFFSFISQVGMPVLRFLSFFLSFSFFSMRRDFFFLPVCIVVIVLSSTFKMCSAVTRSNMCFQALSPVRSVAHICKQAGRVRNGPQDDPFS</sequence>
<dbReference type="AlphaFoldDB" id="A0A6B0UL36"/>
<accession>A0A6B0UL36</accession>
<feature type="transmembrane region" description="Helical" evidence="1">
    <location>
        <begin position="56"/>
        <end position="75"/>
    </location>
</feature>
<evidence type="ECO:0000313" key="2">
    <source>
        <dbReference type="EMBL" id="MXU90385.1"/>
    </source>
</evidence>
<keyword evidence="1" id="KW-0812">Transmembrane</keyword>
<feature type="transmembrane region" description="Helical" evidence="1">
    <location>
        <begin position="6"/>
        <end position="26"/>
    </location>
</feature>
<keyword evidence="1" id="KW-0472">Membrane</keyword>
<evidence type="ECO:0000256" key="1">
    <source>
        <dbReference type="SAM" id="Phobius"/>
    </source>
</evidence>
<name>A0A6B0UL36_IXORI</name>
<dbReference type="EMBL" id="GIFC01008302">
    <property type="protein sequence ID" value="MXU90385.1"/>
    <property type="molecule type" value="Transcribed_RNA"/>
</dbReference>
<proteinExistence type="predicted"/>
<reference evidence="2" key="1">
    <citation type="submission" date="2019-12" db="EMBL/GenBank/DDBJ databases">
        <title>An insight into the sialome of adult female Ixodes ricinus ticks feeding for 6 days.</title>
        <authorList>
            <person name="Perner J."/>
            <person name="Ribeiro J.M.C."/>
        </authorList>
    </citation>
    <scope>NUCLEOTIDE SEQUENCE</scope>
    <source>
        <strain evidence="2">Semi-engorged</strain>
        <tissue evidence="2">Salivary glands</tissue>
    </source>
</reference>
<organism evidence="2">
    <name type="scientific">Ixodes ricinus</name>
    <name type="common">Common tick</name>
    <name type="synonym">Acarus ricinus</name>
    <dbReference type="NCBI Taxonomy" id="34613"/>
    <lineage>
        <taxon>Eukaryota</taxon>
        <taxon>Metazoa</taxon>
        <taxon>Ecdysozoa</taxon>
        <taxon>Arthropoda</taxon>
        <taxon>Chelicerata</taxon>
        <taxon>Arachnida</taxon>
        <taxon>Acari</taxon>
        <taxon>Parasitiformes</taxon>
        <taxon>Ixodida</taxon>
        <taxon>Ixodoidea</taxon>
        <taxon>Ixodidae</taxon>
        <taxon>Ixodinae</taxon>
        <taxon>Ixodes</taxon>
    </lineage>
</organism>